<dbReference type="STRING" id="197461.A3843_14835"/>
<reference evidence="2 3" key="1">
    <citation type="submission" date="2016-03" db="EMBL/GenBank/DDBJ databases">
        <title>Genome sequence of Nesiotobacter sp. nov., a moderately halophilic alphaproteobacterium isolated from the Yellow Sea, China.</title>
        <authorList>
            <person name="Zhang G."/>
            <person name="Zhang R."/>
        </authorList>
    </citation>
    <scope>NUCLEOTIDE SEQUENCE [LARGE SCALE GENOMIC DNA]</scope>
    <source>
        <strain evidence="2 3">WB1-6</strain>
    </source>
</reference>
<dbReference type="EMBL" id="LVVZ01000022">
    <property type="protein sequence ID" value="OKL43017.1"/>
    <property type="molecule type" value="Genomic_DNA"/>
</dbReference>
<evidence type="ECO:0000259" key="1">
    <source>
        <dbReference type="Pfam" id="PF07238"/>
    </source>
</evidence>
<dbReference type="OrthoDB" id="7210926at2"/>
<dbReference type="Pfam" id="PF07238">
    <property type="entry name" value="PilZ"/>
    <property type="match status" value="1"/>
</dbReference>
<name>A0A1U7JE72_9HYPH</name>
<dbReference type="GO" id="GO:0035438">
    <property type="term" value="F:cyclic-di-GMP binding"/>
    <property type="evidence" value="ECO:0007669"/>
    <property type="project" value="InterPro"/>
</dbReference>
<evidence type="ECO:0000313" key="2">
    <source>
        <dbReference type="EMBL" id="OKL43017.1"/>
    </source>
</evidence>
<dbReference type="AlphaFoldDB" id="A0A1U7JE72"/>
<dbReference type="Gene3D" id="2.40.10.220">
    <property type="entry name" value="predicted glycosyltransferase like domains"/>
    <property type="match status" value="1"/>
</dbReference>
<gene>
    <name evidence="2" type="ORF">A3843_14835</name>
</gene>
<dbReference type="SUPFAM" id="SSF141371">
    <property type="entry name" value="PilZ domain-like"/>
    <property type="match status" value="1"/>
</dbReference>
<dbReference type="Proteomes" id="UP000185783">
    <property type="component" value="Unassembled WGS sequence"/>
</dbReference>
<sequence>MTQTNSAVETDRRRSYRRRTLKEGRVVSNDHSTVFDCLIRDMSEGGARLKLETTQEIPDEFYLYIVHLRRRAKVEVRWRTGDTLGVEFMSALEEFPGLLKF</sequence>
<dbReference type="RefSeq" id="WP_028482806.1">
    <property type="nucleotide sequence ID" value="NZ_LVVZ01000022.1"/>
</dbReference>
<comment type="caution">
    <text evidence="2">The sequence shown here is derived from an EMBL/GenBank/DDBJ whole genome shotgun (WGS) entry which is preliminary data.</text>
</comment>
<feature type="domain" description="PilZ" evidence="1">
    <location>
        <begin position="12"/>
        <end position="90"/>
    </location>
</feature>
<evidence type="ECO:0000313" key="3">
    <source>
        <dbReference type="Proteomes" id="UP000185783"/>
    </source>
</evidence>
<protein>
    <submittedName>
        <fullName evidence="2">Pilus assembly protein PilZ</fullName>
    </submittedName>
</protein>
<dbReference type="InterPro" id="IPR009875">
    <property type="entry name" value="PilZ_domain"/>
</dbReference>
<keyword evidence="3" id="KW-1185">Reference proteome</keyword>
<proteinExistence type="predicted"/>
<accession>A0A1U7JE72</accession>
<organism evidence="2 3">
    <name type="scientific">Pseudovibrio exalbescens</name>
    <dbReference type="NCBI Taxonomy" id="197461"/>
    <lineage>
        <taxon>Bacteria</taxon>
        <taxon>Pseudomonadati</taxon>
        <taxon>Pseudomonadota</taxon>
        <taxon>Alphaproteobacteria</taxon>
        <taxon>Hyphomicrobiales</taxon>
        <taxon>Stappiaceae</taxon>
        <taxon>Pseudovibrio</taxon>
    </lineage>
</organism>